<name>L9XK71_9EURY</name>
<dbReference type="Gene3D" id="3.30.1780.10">
    <property type="entry name" value="ornithine cyclodeaminase, domain 1"/>
    <property type="match status" value="1"/>
</dbReference>
<dbReference type="Gene3D" id="3.40.50.720">
    <property type="entry name" value="NAD(P)-binding Rossmann-like Domain"/>
    <property type="match status" value="1"/>
</dbReference>
<dbReference type="PANTHER" id="PTHR13812">
    <property type="entry name" value="KETIMINE REDUCTASE MU-CRYSTALLIN"/>
    <property type="match status" value="1"/>
</dbReference>
<accession>L9XK71</accession>
<proteinExistence type="predicted"/>
<evidence type="ECO:0000313" key="2">
    <source>
        <dbReference type="Proteomes" id="UP000011531"/>
    </source>
</evidence>
<dbReference type="PANTHER" id="PTHR13812:SF19">
    <property type="entry name" value="KETIMINE REDUCTASE MU-CRYSTALLIN"/>
    <property type="match status" value="1"/>
</dbReference>
<dbReference type="EMBL" id="AOIA01000078">
    <property type="protein sequence ID" value="ELY61977.1"/>
    <property type="molecule type" value="Genomic_DNA"/>
</dbReference>
<dbReference type="GO" id="GO:0005737">
    <property type="term" value="C:cytoplasm"/>
    <property type="evidence" value="ECO:0007669"/>
    <property type="project" value="TreeGrafter"/>
</dbReference>
<dbReference type="OrthoDB" id="214116at2157"/>
<keyword evidence="2" id="KW-1185">Reference proteome</keyword>
<dbReference type="InterPro" id="IPR036291">
    <property type="entry name" value="NAD(P)-bd_dom_sf"/>
</dbReference>
<dbReference type="Proteomes" id="UP000011531">
    <property type="component" value="Unassembled WGS sequence"/>
</dbReference>
<comment type="caution">
    <text evidence="1">The sequence shown here is derived from an EMBL/GenBank/DDBJ whole genome shotgun (WGS) entry which is preliminary data.</text>
</comment>
<dbReference type="InterPro" id="IPR023401">
    <property type="entry name" value="ODC_N"/>
</dbReference>
<dbReference type="AlphaFoldDB" id="L9XK71"/>
<dbReference type="PIRSF" id="PIRSF001439">
    <property type="entry name" value="CryM"/>
    <property type="match status" value="1"/>
</dbReference>
<dbReference type="SUPFAM" id="SSF51735">
    <property type="entry name" value="NAD(P)-binding Rossmann-fold domains"/>
    <property type="match status" value="1"/>
</dbReference>
<evidence type="ECO:0000313" key="1">
    <source>
        <dbReference type="EMBL" id="ELY61977.1"/>
    </source>
</evidence>
<dbReference type="RefSeq" id="WP_008422384.1">
    <property type="nucleotide sequence ID" value="NZ_AOIA01000078.1"/>
</dbReference>
<protein>
    <submittedName>
        <fullName evidence="1">Ornithine cyclodeaminase, mu-crystallin</fullName>
    </submittedName>
</protein>
<gene>
    <name evidence="1" type="ORF">C492_08650</name>
</gene>
<sequence length="327" mass="35416">MTTKLFAEDDVERRIDFAESLETVTQTYVEAARDRVLNPPKLGMHMGDDGEWPELNAFAIDMPAYVDWLKVAGLKWAVATWDGDTDRPISSLILLFDVEDGVFKAVMEGMYLTGVRTALQSVVGLDRLAPSPPASVGLFGAGFQARFQVAVIDELLDVAEIRVFDTDRATGEAFVRELDPELGVDLVVADRPRAAARSDAVITATNAQSPVVDDRWLEETDLVVALGSYQELADKTILEADHVIVDHAQQCLNRGALASMAERDALGRTDLDATIGEILDGEYSGVIQADDRTLFVPIGVGAVDVALAEQVYAASVPRGSIGEFAFV</sequence>
<dbReference type="STRING" id="1227498.C492_08650"/>
<organism evidence="1 2">
    <name type="scientific">Natronococcus jeotgali DSM 18795</name>
    <dbReference type="NCBI Taxonomy" id="1227498"/>
    <lineage>
        <taxon>Archaea</taxon>
        <taxon>Methanobacteriati</taxon>
        <taxon>Methanobacteriota</taxon>
        <taxon>Stenosarchaea group</taxon>
        <taxon>Halobacteria</taxon>
        <taxon>Halobacteriales</taxon>
        <taxon>Natrialbaceae</taxon>
        <taxon>Natronococcus</taxon>
    </lineage>
</organism>
<dbReference type="Pfam" id="PF02423">
    <property type="entry name" value="OCD_Mu_crystall"/>
    <property type="match status" value="1"/>
</dbReference>
<dbReference type="InterPro" id="IPR003462">
    <property type="entry name" value="ODC_Mu_crystall"/>
</dbReference>
<reference evidence="1 2" key="1">
    <citation type="journal article" date="2014" name="PLoS Genet.">
        <title>Phylogenetically driven sequencing of extremely halophilic archaea reveals strategies for static and dynamic osmo-response.</title>
        <authorList>
            <person name="Becker E.A."/>
            <person name="Seitzer P.M."/>
            <person name="Tritt A."/>
            <person name="Larsen D."/>
            <person name="Krusor M."/>
            <person name="Yao A.I."/>
            <person name="Wu D."/>
            <person name="Madern D."/>
            <person name="Eisen J.A."/>
            <person name="Darling A.E."/>
            <person name="Facciotti M.T."/>
        </authorList>
    </citation>
    <scope>NUCLEOTIDE SEQUENCE [LARGE SCALE GENOMIC DNA]</scope>
    <source>
        <strain evidence="1 2">DSM 18795</strain>
    </source>
</reference>